<accession>A0A859FBY0</accession>
<dbReference type="NCBIfam" id="TIGR01354">
    <property type="entry name" value="cyt_deam_tetra"/>
    <property type="match status" value="1"/>
</dbReference>
<evidence type="ECO:0000256" key="7">
    <source>
        <dbReference type="ARBA" id="ARBA00022801"/>
    </source>
</evidence>
<evidence type="ECO:0000256" key="8">
    <source>
        <dbReference type="ARBA" id="ARBA00022833"/>
    </source>
</evidence>
<dbReference type="PROSITE" id="PS00903">
    <property type="entry name" value="CYT_DCMP_DEAMINASES_1"/>
    <property type="match status" value="1"/>
</dbReference>
<dbReference type="PROSITE" id="PS51747">
    <property type="entry name" value="CYT_DCMP_DEAMINASES_2"/>
    <property type="match status" value="1"/>
</dbReference>
<gene>
    <name evidence="17" type="ORF">FLK61_29490</name>
</gene>
<organism evidence="17 18">
    <name type="scientific">Paenalkalicoccus suaedae</name>
    <dbReference type="NCBI Taxonomy" id="2592382"/>
    <lineage>
        <taxon>Bacteria</taxon>
        <taxon>Bacillati</taxon>
        <taxon>Bacillota</taxon>
        <taxon>Bacilli</taxon>
        <taxon>Bacillales</taxon>
        <taxon>Bacillaceae</taxon>
        <taxon>Paenalkalicoccus</taxon>
    </lineage>
</organism>
<dbReference type="PANTHER" id="PTHR11644">
    <property type="entry name" value="CYTIDINE DEAMINASE"/>
    <property type="match status" value="1"/>
</dbReference>
<evidence type="ECO:0000259" key="16">
    <source>
        <dbReference type="PROSITE" id="PS51747"/>
    </source>
</evidence>
<dbReference type="GO" id="GO:0042802">
    <property type="term" value="F:identical protein binding"/>
    <property type="evidence" value="ECO:0007669"/>
    <property type="project" value="UniProtKB-ARBA"/>
</dbReference>
<dbReference type="InterPro" id="IPR016192">
    <property type="entry name" value="APOBEC/CMP_deaminase_Zn-bd"/>
</dbReference>
<keyword evidence="7 15" id="KW-0378">Hydrolase</keyword>
<dbReference type="InterPro" id="IPR016193">
    <property type="entry name" value="Cytidine_deaminase-like"/>
</dbReference>
<dbReference type="AlphaFoldDB" id="A0A859FBY0"/>
<dbReference type="EMBL" id="CP041372">
    <property type="protein sequence ID" value="QKS70863.1"/>
    <property type="molecule type" value="Genomic_DNA"/>
</dbReference>
<evidence type="ECO:0000256" key="4">
    <source>
        <dbReference type="ARBA" id="ARBA00012783"/>
    </source>
</evidence>
<dbReference type="GO" id="GO:0072527">
    <property type="term" value="P:pyrimidine-containing compound metabolic process"/>
    <property type="evidence" value="ECO:0007669"/>
    <property type="project" value="UniProtKB-ARBA"/>
</dbReference>
<evidence type="ECO:0000256" key="6">
    <source>
        <dbReference type="ARBA" id="ARBA00022723"/>
    </source>
</evidence>
<evidence type="ECO:0000256" key="11">
    <source>
        <dbReference type="ARBA" id="ARBA00049558"/>
    </source>
</evidence>
<sequence length="132" mass="14098">MNQEALINEAKQARERAYVPYSTFKVGAALLSKDGKVYGGCNIENAAYSMCNCAERTAIFKAVSEGVTEFDALAVVADTEGPVSPCGACRQVMSELLQPETIVYLTNLRGDISQTSVGELLPGAFSKGDLHD</sequence>
<evidence type="ECO:0000256" key="10">
    <source>
        <dbReference type="ARBA" id="ARBA00049252"/>
    </source>
</evidence>
<feature type="binding site" evidence="14">
    <location>
        <position position="53"/>
    </location>
    <ligand>
        <name>Zn(2+)</name>
        <dbReference type="ChEBI" id="CHEBI:29105"/>
        <note>catalytic</note>
    </ligand>
</feature>
<dbReference type="SUPFAM" id="SSF53927">
    <property type="entry name" value="Cytidine deaminase-like"/>
    <property type="match status" value="1"/>
</dbReference>
<feature type="binding site" evidence="14">
    <location>
        <position position="89"/>
    </location>
    <ligand>
        <name>Zn(2+)</name>
        <dbReference type="ChEBI" id="CHEBI:29105"/>
        <note>catalytic</note>
    </ligand>
</feature>
<feature type="binding site" evidence="13">
    <location>
        <begin position="42"/>
        <end position="48"/>
    </location>
    <ligand>
        <name>substrate</name>
    </ligand>
</feature>
<evidence type="ECO:0000256" key="9">
    <source>
        <dbReference type="ARBA" id="ARBA00032005"/>
    </source>
</evidence>
<evidence type="ECO:0000313" key="18">
    <source>
        <dbReference type="Proteomes" id="UP000318138"/>
    </source>
</evidence>
<dbReference type="Proteomes" id="UP000318138">
    <property type="component" value="Chromosome"/>
</dbReference>
<comment type="catalytic activity">
    <reaction evidence="11 15">
        <text>cytidine + H2O + H(+) = uridine + NH4(+)</text>
        <dbReference type="Rhea" id="RHEA:16069"/>
        <dbReference type="ChEBI" id="CHEBI:15377"/>
        <dbReference type="ChEBI" id="CHEBI:15378"/>
        <dbReference type="ChEBI" id="CHEBI:16704"/>
        <dbReference type="ChEBI" id="CHEBI:17562"/>
        <dbReference type="ChEBI" id="CHEBI:28938"/>
        <dbReference type="EC" id="3.5.4.5"/>
    </reaction>
</comment>
<reference evidence="18" key="1">
    <citation type="submission" date="2019-07" db="EMBL/GenBank/DDBJ databases">
        <title>Bacillus alkalisoli sp. nov. isolated from saline soil.</title>
        <authorList>
            <person name="Sun J.-Q."/>
            <person name="Xu L."/>
        </authorList>
    </citation>
    <scope>NUCLEOTIDE SEQUENCE [LARGE SCALE GENOMIC DNA]</scope>
    <source>
        <strain evidence="18">M4U3P1</strain>
    </source>
</reference>
<evidence type="ECO:0000256" key="2">
    <source>
        <dbReference type="ARBA" id="ARBA00003949"/>
    </source>
</evidence>
<evidence type="ECO:0000256" key="5">
    <source>
        <dbReference type="ARBA" id="ARBA00018266"/>
    </source>
</evidence>
<keyword evidence="8 14" id="KW-0862">Zinc</keyword>
<comment type="cofactor">
    <cofactor evidence="1 14 15">
        <name>Zn(2+)</name>
        <dbReference type="ChEBI" id="CHEBI:29105"/>
    </cofactor>
</comment>
<comment type="similarity">
    <text evidence="3 15">Belongs to the cytidine and deoxycytidylate deaminase family.</text>
</comment>
<comment type="function">
    <text evidence="2 15">This enzyme scavenges exogenous and endogenous cytidine and 2'-deoxycytidine for UMP synthesis.</text>
</comment>
<feature type="active site" description="Proton donor" evidence="12">
    <location>
        <position position="55"/>
    </location>
</feature>
<dbReference type="EC" id="3.5.4.5" evidence="4 15"/>
<dbReference type="PANTHER" id="PTHR11644:SF2">
    <property type="entry name" value="CYTIDINE DEAMINASE"/>
    <property type="match status" value="1"/>
</dbReference>
<dbReference type="Pfam" id="PF00383">
    <property type="entry name" value="dCMP_cyt_deam_1"/>
    <property type="match status" value="1"/>
</dbReference>
<dbReference type="InterPro" id="IPR050202">
    <property type="entry name" value="Cyt/Deoxycyt_deaminase"/>
</dbReference>
<dbReference type="InterPro" id="IPR002125">
    <property type="entry name" value="CMP_dCMP_dom"/>
</dbReference>
<keyword evidence="18" id="KW-1185">Reference proteome</keyword>
<dbReference type="Gene3D" id="3.40.140.10">
    <property type="entry name" value="Cytidine Deaminase, domain 2"/>
    <property type="match status" value="1"/>
</dbReference>
<evidence type="ECO:0000256" key="1">
    <source>
        <dbReference type="ARBA" id="ARBA00001947"/>
    </source>
</evidence>
<protein>
    <recommendedName>
        <fullName evidence="5 15">Cytidine deaminase</fullName>
        <ecNumber evidence="4 15">3.5.4.5</ecNumber>
    </recommendedName>
    <alternativeName>
        <fullName evidence="9 15">Cytidine aminohydrolase</fullName>
    </alternativeName>
</protein>
<dbReference type="FunFam" id="3.40.140.10:FF:000008">
    <property type="entry name" value="Cytidine deaminase"/>
    <property type="match status" value="1"/>
</dbReference>
<evidence type="ECO:0000256" key="13">
    <source>
        <dbReference type="PIRSR" id="PIRSR606262-2"/>
    </source>
</evidence>
<comment type="catalytic activity">
    <reaction evidence="10 15">
        <text>2'-deoxycytidine + H2O + H(+) = 2'-deoxyuridine + NH4(+)</text>
        <dbReference type="Rhea" id="RHEA:13433"/>
        <dbReference type="ChEBI" id="CHEBI:15377"/>
        <dbReference type="ChEBI" id="CHEBI:15378"/>
        <dbReference type="ChEBI" id="CHEBI:15698"/>
        <dbReference type="ChEBI" id="CHEBI:16450"/>
        <dbReference type="ChEBI" id="CHEBI:28938"/>
        <dbReference type="EC" id="3.5.4.5"/>
    </reaction>
</comment>
<keyword evidence="6 14" id="KW-0479">Metal-binding</keyword>
<dbReference type="GO" id="GO:0005829">
    <property type="term" value="C:cytosol"/>
    <property type="evidence" value="ECO:0007669"/>
    <property type="project" value="TreeGrafter"/>
</dbReference>
<dbReference type="RefSeq" id="WP_176008898.1">
    <property type="nucleotide sequence ID" value="NZ_CP041372.2"/>
</dbReference>
<dbReference type="KEGG" id="psua:FLK61_29490"/>
<evidence type="ECO:0000313" key="17">
    <source>
        <dbReference type="EMBL" id="QKS70863.1"/>
    </source>
</evidence>
<dbReference type="GO" id="GO:0004126">
    <property type="term" value="F:cytidine deaminase activity"/>
    <property type="evidence" value="ECO:0007669"/>
    <property type="project" value="UniProtKB-UniRule"/>
</dbReference>
<feature type="domain" description="CMP/dCMP-type deaminase" evidence="16">
    <location>
        <begin position="1"/>
        <end position="128"/>
    </location>
</feature>
<name>A0A859FBY0_9BACI</name>
<feature type="binding site" evidence="14">
    <location>
        <position position="86"/>
    </location>
    <ligand>
        <name>Zn(2+)</name>
        <dbReference type="ChEBI" id="CHEBI:29105"/>
        <note>catalytic</note>
    </ligand>
</feature>
<dbReference type="GO" id="GO:0008270">
    <property type="term" value="F:zinc ion binding"/>
    <property type="evidence" value="ECO:0007669"/>
    <property type="project" value="UniProtKB-UniRule"/>
</dbReference>
<dbReference type="GO" id="GO:0055086">
    <property type="term" value="P:nucleobase-containing small molecule metabolic process"/>
    <property type="evidence" value="ECO:0007669"/>
    <property type="project" value="UniProtKB-ARBA"/>
</dbReference>
<dbReference type="InterPro" id="IPR006262">
    <property type="entry name" value="Cyt_deam_tetra"/>
</dbReference>
<evidence type="ECO:0000256" key="15">
    <source>
        <dbReference type="RuleBase" id="RU364006"/>
    </source>
</evidence>
<dbReference type="CDD" id="cd01283">
    <property type="entry name" value="cytidine_deaminase"/>
    <property type="match status" value="1"/>
</dbReference>
<proteinExistence type="inferred from homology"/>
<dbReference type="NCBIfam" id="NF004064">
    <property type="entry name" value="PRK05578.1"/>
    <property type="match status" value="1"/>
</dbReference>
<evidence type="ECO:0000256" key="12">
    <source>
        <dbReference type="PIRSR" id="PIRSR606262-1"/>
    </source>
</evidence>
<evidence type="ECO:0000256" key="3">
    <source>
        <dbReference type="ARBA" id="ARBA00006576"/>
    </source>
</evidence>
<evidence type="ECO:0000256" key="14">
    <source>
        <dbReference type="PIRSR" id="PIRSR606262-3"/>
    </source>
</evidence>